<proteinExistence type="predicted"/>
<feature type="transmembrane region" description="Helical" evidence="4">
    <location>
        <begin position="221"/>
        <end position="244"/>
    </location>
</feature>
<sequence>MHSPVPSWFDSIIAVEVERTGLFVVYDYVCICVLLNNNVHDSMTKRTGGEKDKRGTLRRAEEEKKKKKHIMLKKTNSVQLYQKRTSSGGHGSDHKGGDGHKHGHSHGGPNKSFDSWSKSGEKADIHSNEPNNPYLWDPTYSPAEETDFDRFVPENRPRNVLPKENSIPKEVILERITKVCRGMERAKTEGKTITATTHLTNDLGLDSLDQVCLCFSVLVHLVYYLFYLFILFTFSHLTTLLIGCKHFGYVEFSLALEDEFDIEIADEEAEQVVTIGDAVDLIADHPKAR</sequence>
<organism evidence="5 6">
    <name type="scientific">Reticulomyxa filosa</name>
    <dbReference type="NCBI Taxonomy" id="46433"/>
    <lineage>
        <taxon>Eukaryota</taxon>
        <taxon>Sar</taxon>
        <taxon>Rhizaria</taxon>
        <taxon>Retaria</taxon>
        <taxon>Foraminifera</taxon>
        <taxon>Monothalamids</taxon>
        <taxon>Reticulomyxidae</taxon>
        <taxon>Reticulomyxa</taxon>
    </lineage>
</organism>
<dbReference type="GO" id="GO:0000035">
    <property type="term" value="F:acyl binding"/>
    <property type="evidence" value="ECO:0007669"/>
    <property type="project" value="TreeGrafter"/>
</dbReference>
<dbReference type="InterPro" id="IPR003231">
    <property type="entry name" value="ACP"/>
</dbReference>
<dbReference type="GO" id="GO:0000036">
    <property type="term" value="F:acyl carrier activity"/>
    <property type="evidence" value="ECO:0007669"/>
    <property type="project" value="TreeGrafter"/>
</dbReference>
<keyword evidence="2" id="KW-0597">Phosphoprotein</keyword>
<comment type="caution">
    <text evidence="5">The sequence shown here is derived from an EMBL/GenBank/DDBJ whole genome shotgun (WGS) entry which is preliminary data.</text>
</comment>
<dbReference type="AlphaFoldDB" id="X6NWN2"/>
<evidence type="ECO:0000256" key="4">
    <source>
        <dbReference type="SAM" id="Phobius"/>
    </source>
</evidence>
<feature type="compositionally biased region" description="Polar residues" evidence="3">
    <location>
        <begin position="74"/>
        <end position="85"/>
    </location>
</feature>
<dbReference type="InterPro" id="IPR036736">
    <property type="entry name" value="ACP-like_sf"/>
</dbReference>
<dbReference type="SUPFAM" id="SSF47336">
    <property type="entry name" value="ACP-like"/>
    <property type="match status" value="1"/>
</dbReference>
<dbReference type="OrthoDB" id="448946at2759"/>
<gene>
    <name evidence="5" type="ORF">RFI_06392</name>
</gene>
<dbReference type="GO" id="GO:0009245">
    <property type="term" value="P:lipid A biosynthetic process"/>
    <property type="evidence" value="ECO:0007669"/>
    <property type="project" value="TreeGrafter"/>
</dbReference>
<evidence type="ECO:0000256" key="1">
    <source>
        <dbReference type="ARBA" id="ARBA00022450"/>
    </source>
</evidence>
<name>X6NWN2_RETFI</name>
<evidence type="ECO:0000313" key="6">
    <source>
        <dbReference type="Proteomes" id="UP000023152"/>
    </source>
</evidence>
<dbReference type="EMBL" id="ASPP01005340">
    <property type="protein sequence ID" value="ETO30730.1"/>
    <property type="molecule type" value="Genomic_DNA"/>
</dbReference>
<evidence type="ECO:0000256" key="3">
    <source>
        <dbReference type="SAM" id="MobiDB-lite"/>
    </source>
</evidence>
<dbReference type="PANTHER" id="PTHR20863:SF76">
    <property type="entry name" value="CARRIER DOMAIN-CONTAINING PROTEIN"/>
    <property type="match status" value="1"/>
</dbReference>
<evidence type="ECO:0000313" key="5">
    <source>
        <dbReference type="EMBL" id="ETO30730.1"/>
    </source>
</evidence>
<evidence type="ECO:0000256" key="2">
    <source>
        <dbReference type="ARBA" id="ARBA00022553"/>
    </source>
</evidence>
<accession>X6NWN2</accession>
<keyword evidence="4" id="KW-0472">Membrane</keyword>
<protein>
    <submittedName>
        <fullName evidence="5">Acyl carrier protein</fullName>
    </submittedName>
</protein>
<dbReference type="PANTHER" id="PTHR20863">
    <property type="entry name" value="ACYL CARRIER PROTEIN"/>
    <property type="match status" value="1"/>
</dbReference>
<keyword evidence="4" id="KW-1133">Transmembrane helix</keyword>
<keyword evidence="6" id="KW-1185">Reference proteome</keyword>
<dbReference type="Gene3D" id="1.10.1200.10">
    <property type="entry name" value="ACP-like"/>
    <property type="match status" value="1"/>
</dbReference>
<keyword evidence="4" id="KW-0812">Transmembrane</keyword>
<keyword evidence="1" id="KW-0596">Phosphopantetheine</keyword>
<feature type="compositionally biased region" description="Basic and acidic residues" evidence="3">
    <location>
        <begin position="91"/>
        <end position="100"/>
    </location>
</feature>
<dbReference type="GO" id="GO:0005829">
    <property type="term" value="C:cytosol"/>
    <property type="evidence" value="ECO:0007669"/>
    <property type="project" value="TreeGrafter"/>
</dbReference>
<dbReference type="Proteomes" id="UP000023152">
    <property type="component" value="Unassembled WGS sequence"/>
</dbReference>
<feature type="compositionally biased region" description="Basic and acidic residues" evidence="3">
    <location>
        <begin position="42"/>
        <end position="64"/>
    </location>
</feature>
<dbReference type="GO" id="GO:0016020">
    <property type="term" value="C:membrane"/>
    <property type="evidence" value="ECO:0007669"/>
    <property type="project" value="GOC"/>
</dbReference>
<feature type="region of interest" description="Disordered" evidence="3">
    <location>
        <begin position="41"/>
        <end position="135"/>
    </location>
</feature>
<reference evidence="5 6" key="1">
    <citation type="journal article" date="2013" name="Curr. Biol.">
        <title>The Genome of the Foraminiferan Reticulomyxa filosa.</title>
        <authorList>
            <person name="Glockner G."/>
            <person name="Hulsmann N."/>
            <person name="Schleicher M."/>
            <person name="Noegel A.A."/>
            <person name="Eichinger L."/>
            <person name="Gallinger C."/>
            <person name="Pawlowski J."/>
            <person name="Sierra R."/>
            <person name="Euteneuer U."/>
            <person name="Pillet L."/>
            <person name="Moustafa A."/>
            <person name="Platzer M."/>
            <person name="Groth M."/>
            <person name="Szafranski K."/>
            <person name="Schliwa M."/>
        </authorList>
    </citation>
    <scope>NUCLEOTIDE SEQUENCE [LARGE SCALE GENOMIC DNA]</scope>
</reference>